<organism evidence="1">
    <name type="scientific">bioreactor metagenome</name>
    <dbReference type="NCBI Taxonomy" id="1076179"/>
    <lineage>
        <taxon>unclassified sequences</taxon>
        <taxon>metagenomes</taxon>
        <taxon>ecological metagenomes</taxon>
    </lineage>
</organism>
<protein>
    <submittedName>
        <fullName evidence="1">Uncharacterized protein</fullName>
    </submittedName>
</protein>
<name>A0A644Z5M6_9ZZZZ</name>
<accession>A0A644Z5M6</accession>
<evidence type="ECO:0000313" key="1">
    <source>
        <dbReference type="EMBL" id="MPM36215.1"/>
    </source>
</evidence>
<dbReference type="AlphaFoldDB" id="A0A644Z5M6"/>
<gene>
    <name evidence="1" type="ORF">SDC9_82810</name>
</gene>
<comment type="caution">
    <text evidence="1">The sequence shown here is derived from an EMBL/GenBank/DDBJ whole genome shotgun (WGS) entry which is preliminary data.</text>
</comment>
<dbReference type="EMBL" id="VSSQ01007536">
    <property type="protein sequence ID" value="MPM36215.1"/>
    <property type="molecule type" value="Genomic_DNA"/>
</dbReference>
<reference evidence="1" key="1">
    <citation type="submission" date="2019-08" db="EMBL/GenBank/DDBJ databases">
        <authorList>
            <person name="Kucharzyk K."/>
            <person name="Murdoch R.W."/>
            <person name="Higgins S."/>
            <person name="Loffler F."/>
        </authorList>
    </citation>
    <scope>NUCLEOTIDE SEQUENCE</scope>
</reference>
<proteinExistence type="predicted"/>
<sequence>MGGGGAGIQFSVFADVIGALGGPFQGRDGAQKIGIDSGHLPAASFI</sequence>